<gene>
    <name evidence="1" type="ORF">PspYZU05_199</name>
</gene>
<evidence type="ECO:0000313" key="1">
    <source>
        <dbReference type="EMBL" id="ASD52151.1"/>
    </source>
</evidence>
<sequence>MSILLKEILNLEEANSLNQSKSLNGQDKVHAIAEKVLKSILIDIKERSPYFKDSESGICSLIVRLSPLDFLKEQFGLIDAHKIVNCTVSIFNEITTKWPKFSGDKGYPVPGTHGDSAEYAYYNCYIWKGEYGDLRKELLDFAIEYLGE</sequence>
<protein>
    <submittedName>
        <fullName evidence="1">Uncharacterized protein</fullName>
    </submittedName>
</protein>
<organism evidence="1 2">
    <name type="scientific">Pseudomonas phage PspYZU05</name>
    <dbReference type="NCBI Taxonomy" id="1983556"/>
    <lineage>
        <taxon>Viruses</taxon>
        <taxon>Duplodnaviria</taxon>
        <taxon>Heunggongvirae</taxon>
        <taxon>Uroviricota</taxon>
        <taxon>Caudoviricetes</taxon>
        <taxon>Pantevenvirales</taxon>
        <taxon>Straboviridae</taxon>
        <taxon>Jiangsuvirus</taxon>
        <taxon>Jiangsuvirus pspyzu05</taxon>
    </lineage>
</organism>
<evidence type="ECO:0000313" key="2">
    <source>
        <dbReference type="Proteomes" id="UP000247773"/>
    </source>
</evidence>
<dbReference type="Proteomes" id="UP000247773">
    <property type="component" value="Genome"/>
</dbReference>
<keyword evidence="2" id="KW-1185">Reference proteome</keyword>
<dbReference type="EMBL" id="KY971610">
    <property type="protein sequence ID" value="ASD52151.1"/>
    <property type="molecule type" value="Genomic_DNA"/>
</dbReference>
<proteinExistence type="predicted"/>
<name>A0A2U7NF81_9CAUD</name>
<reference evidence="1 2" key="1">
    <citation type="submission" date="2017-04" db="EMBL/GenBank/DDBJ databases">
        <title>Isolation of lytic bacteriophages infecting Pseudomonas strains for biocontrol of fish and shrimp spoilage during chilled storage.</title>
        <authorList>
            <person name="Yang Z."/>
            <person name="Tao X."/>
            <person name="Gao L."/>
            <person name="Rao S."/>
        </authorList>
    </citation>
    <scope>NUCLEOTIDE SEQUENCE [LARGE SCALE GENOMIC DNA]</scope>
</reference>
<accession>A0A2U7NF81</accession>